<feature type="region of interest" description="Disordered" evidence="10">
    <location>
        <begin position="1"/>
        <end position="23"/>
    </location>
</feature>
<keyword evidence="8" id="KW-0868">Chloride</keyword>
<dbReference type="GO" id="GO:0034707">
    <property type="term" value="C:chloride channel complex"/>
    <property type="evidence" value="ECO:0007669"/>
    <property type="project" value="UniProtKB-KW"/>
</dbReference>
<dbReference type="PANTHER" id="PTHR43427:SF6">
    <property type="entry name" value="CHLORIDE CHANNEL PROTEIN CLC-E"/>
    <property type="match status" value="1"/>
</dbReference>
<evidence type="ECO:0000256" key="6">
    <source>
        <dbReference type="ARBA" id="ARBA00023136"/>
    </source>
</evidence>
<sequence>MLLAPFSASDVPKPVGGGGPKSRGDERRVNLLILCCLALVVGVMTGCGAVALRMLIGFFHNVFYNGTFSALYDANVTEGPSRFGNLVFLSPVIGGLIVVFLVERFAPEAKGHGVPEVMDAVFYKRGNIRGKVAIVKALASALSIGSGAAVGREGPIIQIGAALGSAFAQAIRLSTWQKITLLSAGAGAGIAATFNTPLGGVLFALEILLPEVSNRTFLPVVIATGAATTIGRILIGPNPAFAVADIQFSLAQALGAEDAIAFVLLGVLCGVASWAFIRLLVVMEDGFPKLPGNVYTQNMVGMAAIGLMMVALTHLYGHPYVDGVGYGVIQSILDQKMTAAGLLILLFALKLLATTISLGCGASGGIFSPSLYLGATLGAAFAAVAAYILPHAGLTVPSAAIVGMAAMVGAGTGGVMTAIVMVFEMTRDYAIIVPVIVAVAVAAGIRRSLIGETIYTVKLRHRGHRIPKERHINLYLVKQAQDIMERRFIVAKAGTALKEAMVAEDKDDLRAIIVERGGRIVGLIPPRSGLWRESRTNPDLLIESFVESRIVICRDIDLLSLVFVRLKRHRSGAAIVFRGVARPRVHDIVGIITKRAIADAVIDSFDD</sequence>
<feature type="transmembrane region" description="Helical" evidence="11">
    <location>
        <begin position="217"/>
        <end position="235"/>
    </location>
</feature>
<keyword evidence="3 11" id="KW-0812">Transmembrane</keyword>
<name>A0A1M5KMT2_9BRAD</name>
<dbReference type="InterPro" id="IPR001807">
    <property type="entry name" value="ClC"/>
</dbReference>
<evidence type="ECO:0000256" key="4">
    <source>
        <dbReference type="ARBA" id="ARBA00022989"/>
    </source>
</evidence>
<organism evidence="12 13">
    <name type="scientific">Bradyrhizobium erythrophlei</name>
    <dbReference type="NCBI Taxonomy" id="1437360"/>
    <lineage>
        <taxon>Bacteria</taxon>
        <taxon>Pseudomonadati</taxon>
        <taxon>Pseudomonadota</taxon>
        <taxon>Alphaproteobacteria</taxon>
        <taxon>Hyphomicrobiales</taxon>
        <taxon>Nitrobacteraceae</taxon>
        <taxon>Bradyrhizobium</taxon>
    </lineage>
</organism>
<dbReference type="Pfam" id="PF00654">
    <property type="entry name" value="Voltage_CLC"/>
    <property type="match status" value="1"/>
</dbReference>
<evidence type="ECO:0000256" key="2">
    <source>
        <dbReference type="ARBA" id="ARBA00022448"/>
    </source>
</evidence>
<keyword evidence="2" id="KW-0813">Transport</keyword>
<evidence type="ECO:0000256" key="10">
    <source>
        <dbReference type="SAM" id="MobiDB-lite"/>
    </source>
</evidence>
<proteinExistence type="predicted"/>
<keyword evidence="7" id="KW-0869">Chloride channel</keyword>
<evidence type="ECO:0000256" key="9">
    <source>
        <dbReference type="ARBA" id="ARBA00023303"/>
    </source>
</evidence>
<feature type="transmembrane region" description="Helical" evidence="11">
    <location>
        <begin position="401"/>
        <end position="423"/>
    </location>
</feature>
<feature type="transmembrane region" description="Helical" evidence="11">
    <location>
        <begin position="256"/>
        <end position="277"/>
    </location>
</feature>
<feature type="transmembrane region" description="Helical" evidence="11">
    <location>
        <begin position="31"/>
        <end position="63"/>
    </location>
</feature>
<feature type="transmembrane region" description="Helical" evidence="11">
    <location>
        <begin position="181"/>
        <end position="205"/>
    </location>
</feature>
<dbReference type="Proteomes" id="UP000189796">
    <property type="component" value="Chromosome I"/>
</dbReference>
<feature type="transmembrane region" description="Helical" evidence="11">
    <location>
        <begin position="132"/>
        <end position="150"/>
    </location>
</feature>
<dbReference type="SUPFAM" id="SSF54631">
    <property type="entry name" value="CBS-domain pair"/>
    <property type="match status" value="1"/>
</dbReference>
<evidence type="ECO:0000313" key="12">
    <source>
        <dbReference type="EMBL" id="SHG54132.1"/>
    </source>
</evidence>
<evidence type="ECO:0000256" key="3">
    <source>
        <dbReference type="ARBA" id="ARBA00022692"/>
    </source>
</evidence>
<dbReference type="PRINTS" id="PR00762">
    <property type="entry name" value="CLCHANNEL"/>
</dbReference>
<dbReference type="OrthoDB" id="9767361at2"/>
<gene>
    <name evidence="12" type="ORF">SAMN05443248_1896</name>
</gene>
<dbReference type="GO" id="GO:0005254">
    <property type="term" value="F:chloride channel activity"/>
    <property type="evidence" value="ECO:0007669"/>
    <property type="project" value="UniProtKB-KW"/>
</dbReference>
<dbReference type="Gene3D" id="3.10.580.10">
    <property type="entry name" value="CBS-domain"/>
    <property type="match status" value="1"/>
</dbReference>
<feature type="transmembrane region" description="Helical" evidence="11">
    <location>
        <begin position="429"/>
        <end position="445"/>
    </location>
</feature>
<accession>A0A1M5KMT2</accession>
<dbReference type="InterPro" id="IPR046342">
    <property type="entry name" value="CBS_dom_sf"/>
</dbReference>
<feature type="transmembrane region" description="Helical" evidence="11">
    <location>
        <begin position="337"/>
        <end position="358"/>
    </location>
</feature>
<keyword evidence="5" id="KW-0406">Ion transport</keyword>
<dbReference type="AlphaFoldDB" id="A0A1M5KMT2"/>
<evidence type="ECO:0000256" key="7">
    <source>
        <dbReference type="ARBA" id="ARBA00023173"/>
    </source>
</evidence>
<dbReference type="EMBL" id="LT670817">
    <property type="protein sequence ID" value="SHG54132.1"/>
    <property type="molecule type" value="Genomic_DNA"/>
</dbReference>
<evidence type="ECO:0000256" key="1">
    <source>
        <dbReference type="ARBA" id="ARBA00004141"/>
    </source>
</evidence>
<dbReference type="PANTHER" id="PTHR43427">
    <property type="entry name" value="CHLORIDE CHANNEL PROTEIN CLC-E"/>
    <property type="match status" value="1"/>
</dbReference>
<evidence type="ECO:0000256" key="5">
    <source>
        <dbReference type="ARBA" id="ARBA00023065"/>
    </source>
</evidence>
<comment type="subcellular location">
    <subcellularLocation>
        <location evidence="1">Membrane</location>
        <topology evidence="1">Multi-pass membrane protein</topology>
    </subcellularLocation>
</comment>
<evidence type="ECO:0000256" key="11">
    <source>
        <dbReference type="SAM" id="Phobius"/>
    </source>
</evidence>
<feature type="transmembrane region" description="Helical" evidence="11">
    <location>
        <begin position="83"/>
        <end position="102"/>
    </location>
</feature>
<keyword evidence="6 11" id="KW-0472">Membrane</keyword>
<evidence type="ECO:0000313" key="13">
    <source>
        <dbReference type="Proteomes" id="UP000189796"/>
    </source>
</evidence>
<dbReference type="SUPFAM" id="SSF81340">
    <property type="entry name" value="Clc chloride channel"/>
    <property type="match status" value="1"/>
</dbReference>
<keyword evidence="4 11" id="KW-1133">Transmembrane helix</keyword>
<evidence type="ECO:0000256" key="8">
    <source>
        <dbReference type="ARBA" id="ARBA00023214"/>
    </source>
</evidence>
<dbReference type="Gene3D" id="1.10.3080.10">
    <property type="entry name" value="Clc chloride channel"/>
    <property type="match status" value="1"/>
</dbReference>
<reference evidence="12 13" key="1">
    <citation type="submission" date="2016-11" db="EMBL/GenBank/DDBJ databases">
        <authorList>
            <person name="Jaros S."/>
            <person name="Januszkiewicz K."/>
            <person name="Wedrychowicz H."/>
        </authorList>
    </citation>
    <scope>NUCLEOTIDE SEQUENCE [LARGE SCALE GENOMIC DNA]</scope>
    <source>
        <strain evidence="12 13">GAS138</strain>
    </source>
</reference>
<feature type="transmembrane region" description="Helical" evidence="11">
    <location>
        <begin position="297"/>
        <end position="316"/>
    </location>
</feature>
<keyword evidence="9" id="KW-0407">Ion channel</keyword>
<feature type="transmembrane region" description="Helical" evidence="11">
    <location>
        <begin position="370"/>
        <end position="389"/>
    </location>
</feature>
<dbReference type="CDD" id="cd00400">
    <property type="entry name" value="Voltage_gated_ClC"/>
    <property type="match status" value="1"/>
</dbReference>
<dbReference type="InterPro" id="IPR050368">
    <property type="entry name" value="ClC-type_chloride_channel"/>
</dbReference>
<protein>
    <submittedName>
        <fullName evidence="12">Chloride channel protein, CIC family</fullName>
    </submittedName>
</protein>
<dbReference type="InterPro" id="IPR014743">
    <property type="entry name" value="Cl-channel_core"/>
</dbReference>